<feature type="non-terminal residue" evidence="2">
    <location>
        <position position="600"/>
    </location>
</feature>
<dbReference type="Proteomes" id="UP001162156">
    <property type="component" value="Unassembled WGS sequence"/>
</dbReference>
<comment type="caution">
    <text evidence="2">The sequence shown here is derived from an EMBL/GenBank/DDBJ whole genome shotgun (WGS) entry which is preliminary data.</text>
</comment>
<gene>
    <name evidence="2" type="ORF">NQ314_003202</name>
</gene>
<keyword evidence="3" id="KW-1185">Reference proteome</keyword>
<dbReference type="AlphaFoldDB" id="A0AAV8ZR27"/>
<protein>
    <submittedName>
        <fullName evidence="2">Uncharacterized protein</fullName>
    </submittedName>
</protein>
<feature type="non-terminal residue" evidence="2">
    <location>
        <position position="1"/>
    </location>
</feature>
<evidence type="ECO:0000256" key="1">
    <source>
        <dbReference type="SAM" id="Coils"/>
    </source>
</evidence>
<name>A0AAV8ZR27_9CUCU</name>
<accession>A0AAV8ZR27</accession>
<sequence>CIHDPVNPCEECKEKCECRKKSKLYNKCRKCLAKERKTRIKRIIGGIKRTPSDNIIPIIQGTIVPKDCECLQMYKDKIAAVAEGNKLQCQKAKFIIGGVVLTKIGPVYMLSTVYTRNIENDIKFEENEVNSKAIRRSMTEEDSCCKSKERSVAQECTCGYCDTKDENSNRQVIPYFNCRCKKEPDNCLSQQFTCGRGQHQTQKKYGSKHAEGGGLKRSRKNKYVPIIEGTRMLQECDCLHKYKQKLIAGGVVVTSKGPVYIISTAFINKPPRNIDPCDTCCKTKQRSGNDDKECICETCDQDDDSSDEEIIKYSACRCKEELDKFLSHKCACEDCLVEARQQYATHIIAGKKYTESGTAINILEGIHDQRCDCLSKHLEKIRKLEDYRKRIEARYQLRKQDLKYSIGGVVNTANGPVYVISGIRPPVECDCAKEMRRKAEEELNLSRMAKMPPTGRIKYQISGVAQTPDGNVYIVSQALAIDDCDCVRLYNIFKEAHTSCLESYEQYLTQIQEEIECFEVEAAETYRRPDEEEDDDTDLNMNIDFDDLNEETEVVDEVEEPDLDVQEATQSIVSQEKTAEICDCLNKLDRSKSSTSTDTS</sequence>
<feature type="coiled-coil region" evidence="1">
    <location>
        <begin position="501"/>
        <end position="528"/>
    </location>
</feature>
<keyword evidence="1" id="KW-0175">Coiled coil</keyword>
<proteinExistence type="predicted"/>
<dbReference type="EMBL" id="JANEYF010000911">
    <property type="protein sequence ID" value="KAJ8966979.1"/>
    <property type="molecule type" value="Genomic_DNA"/>
</dbReference>
<evidence type="ECO:0000313" key="2">
    <source>
        <dbReference type="EMBL" id="KAJ8966979.1"/>
    </source>
</evidence>
<organism evidence="2 3">
    <name type="scientific">Rhamnusium bicolor</name>
    <dbReference type="NCBI Taxonomy" id="1586634"/>
    <lineage>
        <taxon>Eukaryota</taxon>
        <taxon>Metazoa</taxon>
        <taxon>Ecdysozoa</taxon>
        <taxon>Arthropoda</taxon>
        <taxon>Hexapoda</taxon>
        <taxon>Insecta</taxon>
        <taxon>Pterygota</taxon>
        <taxon>Neoptera</taxon>
        <taxon>Endopterygota</taxon>
        <taxon>Coleoptera</taxon>
        <taxon>Polyphaga</taxon>
        <taxon>Cucujiformia</taxon>
        <taxon>Chrysomeloidea</taxon>
        <taxon>Cerambycidae</taxon>
        <taxon>Lepturinae</taxon>
        <taxon>Rhagiini</taxon>
        <taxon>Rhamnusium</taxon>
    </lineage>
</organism>
<reference evidence="2" key="1">
    <citation type="journal article" date="2023" name="Insect Mol. Biol.">
        <title>Genome sequencing provides insights into the evolution of gene families encoding plant cell wall-degrading enzymes in longhorned beetles.</title>
        <authorList>
            <person name="Shin N.R."/>
            <person name="Okamura Y."/>
            <person name="Kirsch R."/>
            <person name="Pauchet Y."/>
        </authorList>
    </citation>
    <scope>NUCLEOTIDE SEQUENCE</scope>
    <source>
        <strain evidence="2">RBIC_L_NR</strain>
    </source>
</reference>
<evidence type="ECO:0000313" key="3">
    <source>
        <dbReference type="Proteomes" id="UP001162156"/>
    </source>
</evidence>